<dbReference type="PROSITE" id="PS50056">
    <property type="entry name" value="TYR_PHOSPHATASE_2"/>
    <property type="match status" value="1"/>
</dbReference>
<evidence type="ECO:0000256" key="7">
    <source>
        <dbReference type="ARBA" id="ARBA00022801"/>
    </source>
</evidence>
<dbReference type="InParanoid" id="A0A7M7N2C3"/>
<reference evidence="21" key="1">
    <citation type="submission" date="2015-02" db="EMBL/GenBank/DDBJ databases">
        <title>Genome sequencing for Strongylocentrotus purpuratus.</title>
        <authorList>
            <person name="Murali S."/>
            <person name="Liu Y."/>
            <person name="Vee V."/>
            <person name="English A."/>
            <person name="Wang M."/>
            <person name="Skinner E."/>
            <person name="Han Y."/>
            <person name="Muzny D.M."/>
            <person name="Worley K.C."/>
            <person name="Gibbs R.A."/>
        </authorList>
    </citation>
    <scope>NUCLEOTIDE SEQUENCE</scope>
</reference>
<dbReference type="KEGG" id="spu:763053"/>
<evidence type="ECO:0000256" key="9">
    <source>
        <dbReference type="ARBA" id="ARBA00023136"/>
    </source>
</evidence>
<keyword evidence="9" id="KW-0472">Membrane</keyword>
<keyword evidence="12" id="KW-0636">Prenylation</keyword>
<reference evidence="20" key="2">
    <citation type="submission" date="2021-01" db="UniProtKB">
        <authorList>
            <consortium name="EnsemblMetazoa"/>
        </authorList>
    </citation>
    <scope>IDENTIFICATION</scope>
</reference>
<dbReference type="InterPro" id="IPR000340">
    <property type="entry name" value="Dual-sp_phosphatase_cat-dom"/>
</dbReference>
<dbReference type="InterPro" id="IPR020422">
    <property type="entry name" value="TYR_PHOSPHATASE_DUAL_dom"/>
</dbReference>
<dbReference type="FunFam" id="3.90.190.10:FF:000105">
    <property type="entry name" value="Protein tyrosine phosphatase type IVA 3"/>
    <property type="match status" value="1"/>
</dbReference>
<comment type="catalytic activity">
    <reaction evidence="13">
        <text>O-phospho-L-tyrosyl-[protein] + H2O = L-tyrosyl-[protein] + phosphate</text>
        <dbReference type="Rhea" id="RHEA:10684"/>
        <dbReference type="Rhea" id="RHEA-COMP:10136"/>
        <dbReference type="Rhea" id="RHEA-COMP:20101"/>
        <dbReference type="ChEBI" id="CHEBI:15377"/>
        <dbReference type="ChEBI" id="CHEBI:43474"/>
        <dbReference type="ChEBI" id="CHEBI:46858"/>
        <dbReference type="ChEBI" id="CHEBI:61978"/>
        <dbReference type="EC" id="3.1.3.48"/>
    </reaction>
</comment>
<dbReference type="GO" id="GO:0004725">
    <property type="term" value="F:protein tyrosine phosphatase activity"/>
    <property type="evidence" value="ECO:0000318"/>
    <property type="project" value="GO_Central"/>
</dbReference>
<dbReference type="InterPro" id="IPR050561">
    <property type="entry name" value="PTP"/>
</dbReference>
<dbReference type="Pfam" id="PF00782">
    <property type="entry name" value="DSPc"/>
    <property type="match status" value="1"/>
</dbReference>
<evidence type="ECO:0000256" key="4">
    <source>
        <dbReference type="ARBA" id="ARBA00022475"/>
    </source>
</evidence>
<comment type="subunit">
    <text evidence="15">Interacts with tubulin.</text>
</comment>
<keyword evidence="8" id="KW-0904">Protein phosphatase</keyword>
<dbReference type="RefSeq" id="XP_011681572.1">
    <property type="nucleotide sequence ID" value="XM_011683270.2"/>
</dbReference>
<evidence type="ECO:0000256" key="10">
    <source>
        <dbReference type="ARBA" id="ARBA00023157"/>
    </source>
</evidence>
<evidence type="ECO:0000256" key="16">
    <source>
        <dbReference type="ARBA" id="ARBA00069015"/>
    </source>
</evidence>
<dbReference type="PANTHER" id="PTHR23339">
    <property type="entry name" value="TYROSINE SPECIFIC PROTEIN PHOSPHATASE AND DUAL SPECIFICITY PROTEIN PHOSPHATASE"/>
    <property type="match status" value="1"/>
</dbReference>
<dbReference type="GO" id="GO:0009966">
    <property type="term" value="P:regulation of signal transduction"/>
    <property type="evidence" value="ECO:0007669"/>
    <property type="project" value="UniProtKB-ARBA"/>
</dbReference>
<dbReference type="EnsemblMetazoa" id="XM_011683270">
    <property type="protein sequence ID" value="XP_011681572"/>
    <property type="gene ID" value="LOC763053"/>
</dbReference>
<comment type="function">
    <text evidence="14">Protein tyrosine phosphatase which stimulates progression from G1 into S phase during mitosis. Enhances cell proliferation, cell motility and invasive activity, and promotes cancer metastasis. May be involved in the progression of cardiac hypertrophy by inhibiting intracellular calcium mobilization in response to angiotensin II.</text>
</comment>
<dbReference type="GO" id="GO:0043542">
    <property type="term" value="P:endothelial cell migration"/>
    <property type="evidence" value="ECO:0007669"/>
    <property type="project" value="UniProtKB-ARBA"/>
</dbReference>
<keyword evidence="7" id="KW-0378">Hydrolase</keyword>
<dbReference type="GO" id="GO:0005769">
    <property type="term" value="C:early endosome"/>
    <property type="evidence" value="ECO:0007669"/>
    <property type="project" value="UniProtKB-SubCell"/>
</dbReference>
<dbReference type="EnsemblMetazoa" id="XM_001198915">
    <property type="protein sequence ID" value="XP_001198915"/>
    <property type="gene ID" value="LOC763053"/>
</dbReference>
<dbReference type="InterPro" id="IPR029021">
    <property type="entry name" value="Prot-tyrosine_phosphatase-like"/>
</dbReference>
<dbReference type="RefSeq" id="XP_030830133.1">
    <property type="nucleotide sequence ID" value="XM_030974273.1"/>
</dbReference>
<dbReference type="SUPFAM" id="SSF52799">
    <property type="entry name" value="(Phosphotyrosine protein) phosphatases II"/>
    <property type="match status" value="1"/>
</dbReference>
<keyword evidence="6" id="KW-0967">Endosome</keyword>
<dbReference type="GO" id="GO:0005737">
    <property type="term" value="C:cytoplasm"/>
    <property type="evidence" value="ECO:0000318"/>
    <property type="project" value="GO_Central"/>
</dbReference>
<name>A0A7M7N2C3_STRPU</name>
<feature type="domain" description="Tyrosine specific protein phosphatases" evidence="19">
    <location>
        <begin position="89"/>
        <end position="155"/>
    </location>
</feature>
<feature type="domain" description="Tyrosine-protein phosphatase" evidence="18">
    <location>
        <begin position="18"/>
        <end position="168"/>
    </location>
</feature>
<evidence type="ECO:0000256" key="11">
    <source>
        <dbReference type="ARBA" id="ARBA00023288"/>
    </source>
</evidence>
<evidence type="ECO:0000256" key="5">
    <source>
        <dbReference type="ARBA" id="ARBA00022481"/>
    </source>
</evidence>
<dbReference type="EC" id="3.1.3.48" evidence="3"/>
<dbReference type="GeneID" id="763053"/>
<evidence type="ECO:0000256" key="2">
    <source>
        <dbReference type="ARBA" id="ARBA00004412"/>
    </source>
</evidence>
<evidence type="ECO:0000256" key="8">
    <source>
        <dbReference type="ARBA" id="ARBA00022912"/>
    </source>
</evidence>
<comment type="subcellular location">
    <subcellularLocation>
        <location evidence="1">Cell membrane</location>
    </subcellularLocation>
    <subcellularLocation>
        <location evidence="2">Early endosome</location>
    </subcellularLocation>
</comment>
<accession>A0A7M7N2C3</accession>
<evidence type="ECO:0000313" key="21">
    <source>
        <dbReference type="Proteomes" id="UP000007110"/>
    </source>
</evidence>
<evidence type="ECO:0000313" key="20">
    <source>
        <dbReference type="EnsemblMetazoa" id="XP_030830133"/>
    </source>
</evidence>
<evidence type="ECO:0000256" key="12">
    <source>
        <dbReference type="ARBA" id="ARBA00023289"/>
    </source>
</evidence>
<evidence type="ECO:0000256" key="6">
    <source>
        <dbReference type="ARBA" id="ARBA00022753"/>
    </source>
</evidence>
<dbReference type="Proteomes" id="UP000007110">
    <property type="component" value="Unassembled WGS sequence"/>
</dbReference>
<keyword evidence="4" id="KW-1003">Cell membrane</keyword>
<evidence type="ECO:0000256" key="13">
    <source>
        <dbReference type="ARBA" id="ARBA00051722"/>
    </source>
</evidence>
<dbReference type="FunCoup" id="A0A7M7N2C3">
    <property type="interactions" value="214"/>
</dbReference>
<dbReference type="CDD" id="cd14500">
    <property type="entry name" value="PTP-IVa"/>
    <property type="match status" value="1"/>
</dbReference>
<evidence type="ECO:0000256" key="15">
    <source>
        <dbReference type="ARBA" id="ARBA00064590"/>
    </source>
</evidence>
<keyword evidence="21" id="KW-1185">Reference proteome</keyword>
<dbReference type="GO" id="GO:0005634">
    <property type="term" value="C:nucleus"/>
    <property type="evidence" value="ECO:0000318"/>
    <property type="project" value="GO_Central"/>
</dbReference>
<keyword evidence="5" id="KW-0488">Methylation</keyword>
<keyword evidence="10" id="KW-1015">Disulfide bond</keyword>
<dbReference type="EnsemblMetazoa" id="XM_030974273">
    <property type="protein sequence ID" value="XP_030830133"/>
    <property type="gene ID" value="LOC763053"/>
</dbReference>
<sequence>MKNHNMSSIRSVRPAPVEIVHKHMRFLIIHNPDKNGVEHFIQELKQRQIKEVVRVCEPTYDAAVLKQEDIEVMDMPFDDGGVPSSEIIDQWLALLKMRFKETPKSCVAVHCVAGLGRAPLMVALALMEAGMTYEDAVEFVREKRRGAINAKQLHFLERYKPRLRMKAKNGSKGESCCLM</sequence>
<dbReference type="GO" id="GO:0005886">
    <property type="term" value="C:plasma membrane"/>
    <property type="evidence" value="ECO:0007669"/>
    <property type="project" value="UniProtKB-SubCell"/>
</dbReference>
<dbReference type="OrthoDB" id="5632at2759"/>
<keyword evidence="11" id="KW-0449">Lipoprotein</keyword>
<evidence type="ECO:0000259" key="19">
    <source>
        <dbReference type="PROSITE" id="PS50056"/>
    </source>
</evidence>
<evidence type="ECO:0000259" key="18">
    <source>
        <dbReference type="PROSITE" id="PS50054"/>
    </source>
</evidence>
<protein>
    <recommendedName>
        <fullName evidence="16">Protein tyrosine phosphatase type IVA 3</fullName>
        <ecNumber evidence="3">3.1.3.48</ecNumber>
    </recommendedName>
    <alternativeName>
        <fullName evidence="17">Protein-tyrosine phosphatase 4a3</fullName>
    </alternativeName>
</protein>
<dbReference type="AlphaFoldDB" id="A0A7M7N2C3"/>
<dbReference type="OMA" id="IQVHGWT"/>
<dbReference type="InterPro" id="IPR000387">
    <property type="entry name" value="Tyr_Pase_dom"/>
</dbReference>
<evidence type="ECO:0000256" key="14">
    <source>
        <dbReference type="ARBA" id="ARBA00057132"/>
    </source>
</evidence>
<proteinExistence type="predicted"/>
<dbReference type="Gene3D" id="3.90.190.10">
    <property type="entry name" value="Protein tyrosine phosphatase superfamily"/>
    <property type="match status" value="1"/>
</dbReference>
<organism evidence="20 21">
    <name type="scientific">Strongylocentrotus purpuratus</name>
    <name type="common">Purple sea urchin</name>
    <dbReference type="NCBI Taxonomy" id="7668"/>
    <lineage>
        <taxon>Eukaryota</taxon>
        <taxon>Metazoa</taxon>
        <taxon>Echinodermata</taxon>
        <taxon>Eleutherozoa</taxon>
        <taxon>Echinozoa</taxon>
        <taxon>Echinoidea</taxon>
        <taxon>Euechinoidea</taxon>
        <taxon>Echinacea</taxon>
        <taxon>Camarodonta</taxon>
        <taxon>Echinidea</taxon>
        <taxon>Strongylocentrotidae</taxon>
        <taxon>Strongylocentrotus</taxon>
    </lineage>
</organism>
<dbReference type="PROSITE" id="PS50054">
    <property type="entry name" value="TYR_PHOSPHATASE_DUAL"/>
    <property type="match status" value="1"/>
</dbReference>
<evidence type="ECO:0000256" key="1">
    <source>
        <dbReference type="ARBA" id="ARBA00004236"/>
    </source>
</evidence>
<evidence type="ECO:0000256" key="17">
    <source>
        <dbReference type="ARBA" id="ARBA00082375"/>
    </source>
</evidence>
<dbReference type="RefSeq" id="XP_001198915.2">
    <property type="nucleotide sequence ID" value="XM_001198915.4"/>
</dbReference>
<evidence type="ECO:0000256" key="3">
    <source>
        <dbReference type="ARBA" id="ARBA00013064"/>
    </source>
</evidence>